<dbReference type="KEGG" id="aak:AA2016_0437"/>
<protein>
    <recommendedName>
        <fullName evidence="3">Urease accessory protein UreF</fullName>
    </recommendedName>
</protein>
<comment type="subcellular location">
    <subcellularLocation>
        <location evidence="3">Cytoplasm</location>
    </subcellularLocation>
</comment>
<evidence type="ECO:0000313" key="4">
    <source>
        <dbReference type="EMBL" id="AMS39376.1"/>
    </source>
</evidence>
<dbReference type="PIRSF" id="PIRSF009467">
    <property type="entry name" value="Ureas_acces_UreF"/>
    <property type="match status" value="1"/>
</dbReference>
<sequence length="240" mass="25406">MSTTMLITTTMAATIITTMTERGNASLLRLMAWLSPTFPVGGFSYSHGLERAAHDNLIGSRDDLAAWLTALAEIGSGWNDAVLFAESWRRAAADGDLREVAELAEALAGSRERHMESMLQGEAFLSAAAAWPHPVVARLPAECPYCVAVGAVTGAHGITLEDALAAWLQAFSTNLVQAAIRLSVIGQTAATSIIAGFEPVALRVGARAAVSTLDDLGSAALTSDIMAMRHETQHSRLFRS</sequence>
<dbReference type="GO" id="GO:0016151">
    <property type="term" value="F:nickel cation binding"/>
    <property type="evidence" value="ECO:0007669"/>
    <property type="project" value="UniProtKB-UniRule"/>
</dbReference>
<name>A0AAC9APV3_AMIAI</name>
<keyword evidence="2 3" id="KW-0143">Chaperone</keyword>
<evidence type="ECO:0000256" key="3">
    <source>
        <dbReference type="HAMAP-Rule" id="MF_01385"/>
    </source>
</evidence>
<reference evidence="4 6" key="1">
    <citation type="submission" date="2016-03" db="EMBL/GenBank/DDBJ databases">
        <title>Complete genome of Aminobacter aminovorans KCTC 2477.</title>
        <authorList>
            <person name="Kim K.M."/>
        </authorList>
    </citation>
    <scope>NUCLEOTIDE SEQUENCE [LARGE SCALE GENOMIC DNA]</scope>
    <source>
        <strain evidence="4 6">KCTC 2477</strain>
    </source>
</reference>
<dbReference type="InterPro" id="IPR038277">
    <property type="entry name" value="UreF_sf"/>
</dbReference>
<dbReference type="PANTHER" id="PTHR33620:SF1">
    <property type="entry name" value="UREASE ACCESSORY PROTEIN F"/>
    <property type="match status" value="1"/>
</dbReference>
<dbReference type="HAMAP" id="MF_01385">
    <property type="entry name" value="UreF"/>
    <property type="match status" value="1"/>
</dbReference>
<dbReference type="Gene3D" id="1.10.4190.10">
    <property type="entry name" value="Urease accessory protein UreF"/>
    <property type="match status" value="1"/>
</dbReference>
<dbReference type="RefSeq" id="WP_154385758.1">
    <property type="nucleotide sequence ID" value="NZ_CP015005.1"/>
</dbReference>
<dbReference type="Pfam" id="PF01730">
    <property type="entry name" value="UreF"/>
    <property type="match status" value="1"/>
</dbReference>
<dbReference type="Proteomes" id="UP000075755">
    <property type="component" value="Chromosome"/>
</dbReference>
<dbReference type="GO" id="GO:0005737">
    <property type="term" value="C:cytoplasm"/>
    <property type="evidence" value="ECO:0007669"/>
    <property type="project" value="UniProtKB-SubCell"/>
</dbReference>
<evidence type="ECO:0000313" key="7">
    <source>
        <dbReference type="Proteomes" id="UP000577697"/>
    </source>
</evidence>
<reference evidence="5 7" key="2">
    <citation type="submission" date="2020-08" db="EMBL/GenBank/DDBJ databases">
        <title>Genomic Encyclopedia of Type Strains, Phase IV (KMG-IV): sequencing the most valuable type-strain genomes for metagenomic binning, comparative biology and taxonomic classification.</title>
        <authorList>
            <person name="Goeker M."/>
        </authorList>
    </citation>
    <scope>NUCLEOTIDE SEQUENCE [LARGE SCALE GENOMIC DNA]</scope>
    <source>
        <strain evidence="5 7">DSM 10368</strain>
    </source>
</reference>
<gene>
    <name evidence="3" type="primary">ureF</name>
    <name evidence="4" type="ORF">AA2016_0437</name>
    <name evidence="5" type="ORF">FHS67_003853</name>
</gene>
<comment type="subunit">
    <text evidence="3">UreD, UreF and UreG form a complex that acts as a GTP-hydrolysis-dependent molecular chaperone, activating the urease apoprotein by helping to assemble the nickel containing metallocenter of UreC. The UreE protein probably delivers the nickel.</text>
</comment>
<dbReference type="InterPro" id="IPR002639">
    <property type="entry name" value="UreF"/>
</dbReference>
<dbReference type="Proteomes" id="UP000577697">
    <property type="component" value="Unassembled WGS sequence"/>
</dbReference>
<evidence type="ECO:0000256" key="1">
    <source>
        <dbReference type="ARBA" id="ARBA00022988"/>
    </source>
</evidence>
<evidence type="ECO:0000313" key="6">
    <source>
        <dbReference type="Proteomes" id="UP000075755"/>
    </source>
</evidence>
<evidence type="ECO:0000313" key="5">
    <source>
        <dbReference type="EMBL" id="MBB3707522.1"/>
    </source>
</evidence>
<keyword evidence="7" id="KW-1185">Reference proteome</keyword>
<dbReference type="EMBL" id="CP015005">
    <property type="protein sequence ID" value="AMS39376.1"/>
    <property type="molecule type" value="Genomic_DNA"/>
</dbReference>
<dbReference type="EMBL" id="JACICB010000014">
    <property type="protein sequence ID" value="MBB3707522.1"/>
    <property type="molecule type" value="Genomic_DNA"/>
</dbReference>
<accession>A0AAC9APV3</accession>
<comment type="similarity">
    <text evidence="3">Belongs to the UreF family.</text>
</comment>
<comment type="function">
    <text evidence="3">Required for maturation of urease via the functional incorporation of the urease nickel metallocenter.</text>
</comment>
<organism evidence="4 6">
    <name type="scientific">Aminobacter aminovorans</name>
    <name type="common">Chelatobacter heintzii</name>
    <dbReference type="NCBI Taxonomy" id="83263"/>
    <lineage>
        <taxon>Bacteria</taxon>
        <taxon>Pseudomonadati</taxon>
        <taxon>Pseudomonadota</taxon>
        <taxon>Alphaproteobacteria</taxon>
        <taxon>Hyphomicrobiales</taxon>
        <taxon>Phyllobacteriaceae</taxon>
        <taxon>Aminobacter</taxon>
    </lineage>
</organism>
<dbReference type="PANTHER" id="PTHR33620">
    <property type="entry name" value="UREASE ACCESSORY PROTEIN F"/>
    <property type="match status" value="1"/>
</dbReference>
<keyword evidence="3" id="KW-0963">Cytoplasm</keyword>
<keyword evidence="1 3" id="KW-0996">Nickel insertion</keyword>
<proteinExistence type="inferred from homology"/>
<dbReference type="AlphaFoldDB" id="A0AAC9APV3"/>
<evidence type="ECO:0000256" key="2">
    <source>
        <dbReference type="ARBA" id="ARBA00023186"/>
    </source>
</evidence>